<protein>
    <submittedName>
        <fullName evidence="2">Uncharacterized protein</fullName>
    </submittedName>
</protein>
<feature type="region of interest" description="Disordered" evidence="1">
    <location>
        <begin position="78"/>
        <end position="100"/>
    </location>
</feature>
<feature type="compositionally biased region" description="Low complexity" evidence="1">
    <location>
        <begin position="124"/>
        <end position="145"/>
    </location>
</feature>
<evidence type="ECO:0000256" key="1">
    <source>
        <dbReference type="SAM" id="MobiDB-lite"/>
    </source>
</evidence>
<dbReference type="Proteomes" id="UP000803844">
    <property type="component" value="Unassembled WGS sequence"/>
</dbReference>
<feature type="region of interest" description="Disordered" evidence="1">
    <location>
        <begin position="124"/>
        <end position="214"/>
    </location>
</feature>
<dbReference type="EMBL" id="MU032346">
    <property type="protein sequence ID" value="KAF3767069.1"/>
    <property type="molecule type" value="Genomic_DNA"/>
</dbReference>
<keyword evidence="3" id="KW-1185">Reference proteome</keyword>
<accession>A0A9P4Y5Z1</accession>
<dbReference type="OrthoDB" id="10490999at2759"/>
<organism evidence="2 3">
    <name type="scientific">Cryphonectria parasitica (strain ATCC 38755 / EP155)</name>
    <dbReference type="NCBI Taxonomy" id="660469"/>
    <lineage>
        <taxon>Eukaryota</taxon>
        <taxon>Fungi</taxon>
        <taxon>Dikarya</taxon>
        <taxon>Ascomycota</taxon>
        <taxon>Pezizomycotina</taxon>
        <taxon>Sordariomycetes</taxon>
        <taxon>Sordariomycetidae</taxon>
        <taxon>Diaporthales</taxon>
        <taxon>Cryphonectriaceae</taxon>
        <taxon>Cryphonectria-Endothia species complex</taxon>
        <taxon>Cryphonectria</taxon>
    </lineage>
</organism>
<comment type="caution">
    <text evidence="2">The sequence shown here is derived from an EMBL/GenBank/DDBJ whole genome shotgun (WGS) entry which is preliminary data.</text>
</comment>
<dbReference type="GeneID" id="63840310"/>
<dbReference type="AlphaFoldDB" id="A0A9P4Y5Z1"/>
<proteinExistence type="predicted"/>
<evidence type="ECO:0000313" key="3">
    <source>
        <dbReference type="Proteomes" id="UP000803844"/>
    </source>
</evidence>
<gene>
    <name evidence="2" type="ORF">M406DRAFT_355458</name>
</gene>
<dbReference type="RefSeq" id="XP_040778030.1">
    <property type="nucleotide sequence ID" value="XM_040923181.1"/>
</dbReference>
<reference evidence="2" key="1">
    <citation type="journal article" date="2020" name="Phytopathology">
        <title>Genome sequence of the chestnut blight fungus Cryphonectria parasitica EP155: A fundamental resource for an archetypical invasive plant pathogen.</title>
        <authorList>
            <person name="Crouch J.A."/>
            <person name="Dawe A."/>
            <person name="Aerts A."/>
            <person name="Barry K."/>
            <person name="Churchill A.C.L."/>
            <person name="Grimwood J."/>
            <person name="Hillman B."/>
            <person name="Milgroom M.G."/>
            <person name="Pangilinan J."/>
            <person name="Smith M."/>
            <person name="Salamov A."/>
            <person name="Schmutz J."/>
            <person name="Yadav J."/>
            <person name="Grigoriev I.V."/>
            <person name="Nuss D."/>
        </authorList>
    </citation>
    <scope>NUCLEOTIDE SEQUENCE</scope>
    <source>
        <strain evidence="2">EP155</strain>
    </source>
</reference>
<sequence>MGCLSWGRKKSSLPEPQRIIETPRLVEVVPERRQTIRATTEFKWPARISDVAPTSSVTQLHQQIQPVPEKEVLVSTPTSFLSPRTPSPLHMMHHNHHQPDYHISPQVYSCQQCRQDGQIEQFEQQLQQQKQQKARQRQYQQPVPQKKQKYPTGSQQEPAELPPNDLSELYPLPQELPAGTPPLIFPQELEGTLGTPISKTAPRTIPRSRFSYQT</sequence>
<evidence type="ECO:0000313" key="2">
    <source>
        <dbReference type="EMBL" id="KAF3767069.1"/>
    </source>
</evidence>
<name>A0A9P4Y5Z1_CRYP1</name>